<reference evidence="18 19" key="1">
    <citation type="submission" date="2019-02" db="EMBL/GenBank/DDBJ databases">
        <title>Genome sequencing of the rare red list fungi Hericium alpestre (H. flagellum).</title>
        <authorList>
            <person name="Buettner E."/>
            <person name="Kellner H."/>
        </authorList>
    </citation>
    <scope>NUCLEOTIDE SEQUENCE [LARGE SCALE GENOMIC DNA]</scope>
    <source>
        <strain evidence="18 19">DSM 108284</strain>
    </source>
</reference>
<evidence type="ECO:0000256" key="3">
    <source>
        <dbReference type="ARBA" id="ARBA00022525"/>
    </source>
</evidence>
<keyword evidence="16" id="KW-0472">Membrane</keyword>
<comment type="subcellular location">
    <subcellularLocation>
        <location evidence="2">Secreted</location>
    </subcellularLocation>
</comment>
<feature type="transmembrane region" description="Helical" evidence="16">
    <location>
        <begin position="134"/>
        <end position="155"/>
    </location>
</feature>
<dbReference type="GO" id="GO:0046872">
    <property type="term" value="F:metal ion binding"/>
    <property type="evidence" value="ECO:0007669"/>
    <property type="project" value="UniProtKB-KW"/>
</dbReference>
<keyword evidence="7" id="KW-0560">Oxidoreductase</keyword>
<organism evidence="18 19">
    <name type="scientific">Hericium alpestre</name>
    <dbReference type="NCBI Taxonomy" id="135208"/>
    <lineage>
        <taxon>Eukaryota</taxon>
        <taxon>Fungi</taxon>
        <taxon>Dikarya</taxon>
        <taxon>Basidiomycota</taxon>
        <taxon>Agaricomycotina</taxon>
        <taxon>Agaricomycetes</taxon>
        <taxon>Russulales</taxon>
        <taxon>Hericiaceae</taxon>
        <taxon>Hericium</taxon>
    </lineage>
</organism>
<evidence type="ECO:0000256" key="16">
    <source>
        <dbReference type="SAM" id="Phobius"/>
    </source>
</evidence>
<comment type="similarity">
    <text evidence="13">Belongs to the polysaccharide monooxygenase AA9 family.</text>
</comment>
<sequence length="205" mass="22778">MEAIALHVAQTFGGAQFYLSCGQINVTGGGSGTPGPLVAIPGVYTGYEPGILININYPIPANYTQPGPFLPYLMTIAFEHLEQAMTVKRRLIIVRDKTLVCECTGHVNRNKHTLEKILNGTFAGKTNKEWICRLLLCVTAVILADFLIFVCFHPITHRLRRSRVFIEHTIHETAGLEHGLNIAGYAILRPTARDSLLRAVDQRER</sequence>
<feature type="domain" description="Auxiliary Activity family 9 catalytic" evidence="17">
    <location>
        <begin position="2"/>
        <end position="58"/>
    </location>
</feature>
<dbReference type="GO" id="GO:0004497">
    <property type="term" value="F:monooxygenase activity"/>
    <property type="evidence" value="ECO:0007669"/>
    <property type="project" value="UniProtKB-KW"/>
</dbReference>
<evidence type="ECO:0000256" key="12">
    <source>
        <dbReference type="ARBA" id="ARBA00023326"/>
    </source>
</evidence>
<evidence type="ECO:0000256" key="7">
    <source>
        <dbReference type="ARBA" id="ARBA00023002"/>
    </source>
</evidence>
<dbReference type="InterPro" id="IPR005103">
    <property type="entry name" value="AA9_LPMO"/>
</dbReference>
<evidence type="ECO:0000256" key="6">
    <source>
        <dbReference type="ARBA" id="ARBA00023001"/>
    </source>
</evidence>
<name>A0A4Y9ZG36_9AGAM</name>
<dbReference type="GO" id="GO:0030245">
    <property type="term" value="P:cellulose catabolic process"/>
    <property type="evidence" value="ECO:0007669"/>
    <property type="project" value="UniProtKB-KW"/>
</dbReference>
<keyword evidence="10" id="KW-1015">Disulfide bond</keyword>
<protein>
    <recommendedName>
        <fullName evidence="15">lytic cellulose monooxygenase (C4-dehydrogenating)</fullName>
        <ecNumber evidence="15">1.14.99.56</ecNumber>
    </recommendedName>
</protein>
<keyword evidence="8" id="KW-0186">Copper</keyword>
<comment type="cofactor">
    <cofactor evidence="1">
        <name>Cu(2+)</name>
        <dbReference type="ChEBI" id="CHEBI:29036"/>
    </cofactor>
</comment>
<evidence type="ECO:0000313" key="18">
    <source>
        <dbReference type="EMBL" id="TFY73384.1"/>
    </source>
</evidence>
<evidence type="ECO:0000256" key="9">
    <source>
        <dbReference type="ARBA" id="ARBA00023033"/>
    </source>
</evidence>
<keyword evidence="5" id="KW-0732">Signal</keyword>
<keyword evidence="9" id="KW-0503">Monooxygenase</keyword>
<comment type="caution">
    <text evidence="18">The sequence shown here is derived from an EMBL/GenBank/DDBJ whole genome shotgun (WGS) entry which is preliminary data.</text>
</comment>
<evidence type="ECO:0000256" key="1">
    <source>
        <dbReference type="ARBA" id="ARBA00001973"/>
    </source>
</evidence>
<dbReference type="PANTHER" id="PTHR33353:SF10">
    <property type="entry name" value="ENDO-BETA-1,4-GLUCANASE D"/>
    <property type="match status" value="1"/>
</dbReference>
<dbReference type="Proteomes" id="UP000298061">
    <property type="component" value="Unassembled WGS sequence"/>
</dbReference>
<evidence type="ECO:0000256" key="8">
    <source>
        <dbReference type="ARBA" id="ARBA00023008"/>
    </source>
</evidence>
<gene>
    <name evidence="18" type="ORF">EWM64_g10628</name>
</gene>
<dbReference type="OrthoDB" id="3496539at2759"/>
<keyword evidence="11" id="KW-0119">Carbohydrate metabolism</keyword>
<evidence type="ECO:0000256" key="15">
    <source>
        <dbReference type="ARBA" id="ARBA00047174"/>
    </source>
</evidence>
<dbReference type="PANTHER" id="PTHR33353">
    <property type="entry name" value="PUTATIVE (AFU_ORTHOLOGUE AFUA_1G12560)-RELATED"/>
    <property type="match status" value="1"/>
</dbReference>
<keyword evidence="19" id="KW-1185">Reference proteome</keyword>
<dbReference type="EMBL" id="SFCI01002926">
    <property type="protein sequence ID" value="TFY73384.1"/>
    <property type="molecule type" value="Genomic_DNA"/>
</dbReference>
<keyword evidence="16" id="KW-1133">Transmembrane helix</keyword>
<evidence type="ECO:0000259" key="17">
    <source>
        <dbReference type="Pfam" id="PF03443"/>
    </source>
</evidence>
<dbReference type="Gene3D" id="2.70.50.70">
    <property type="match status" value="1"/>
</dbReference>
<dbReference type="Pfam" id="PF03443">
    <property type="entry name" value="AA9"/>
    <property type="match status" value="1"/>
</dbReference>
<dbReference type="InterPro" id="IPR049892">
    <property type="entry name" value="AA9"/>
</dbReference>
<proteinExistence type="inferred from homology"/>
<dbReference type="GO" id="GO:0005576">
    <property type="term" value="C:extracellular region"/>
    <property type="evidence" value="ECO:0007669"/>
    <property type="project" value="UniProtKB-SubCell"/>
</dbReference>
<evidence type="ECO:0000256" key="11">
    <source>
        <dbReference type="ARBA" id="ARBA00023277"/>
    </source>
</evidence>
<dbReference type="EC" id="1.14.99.56" evidence="15"/>
<evidence type="ECO:0000256" key="5">
    <source>
        <dbReference type="ARBA" id="ARBA00022729"/>
    </source>
</evidence>
<evidence type="ECO:0000256" key="4">
    <source>
        <dbReference type="ARBA" id="ARBA00022723"/>
    </source>
</evidence>
<dbReference type="AlphaFoldDB" id="A0A4Y9ZG36"/>
<accession>A0A4Y9ZG36</accession>
<evidence type="ECO:0000256" key="2">
    <source>
        <dbReference type="ARBA" id="ARBA00004613"/>
    </source>
</evidence>
<evidence type="ECO:0000256" key="10">
    <source>
        <dbReference type="ARBA" id="ARBA00023157"/>
    </source>
</evidence>
<keyword evidence="12" id="KW-0624">Polysaccharide degradation</keyword>
<keyword evidence="6" id="KW-0136">Cellulose degradation</keyword>
<keyword evidence="4" id="KW-0479">Metal-binding</keyword>
<comment type="catalytic activity">
    <reaction evidence="14">
        <text>[(1-&gt;4)-beta-D-glucosyl]n+m + reduced acceptor + O2 = 4-dehydro-beta-D-glucosyl-[(1-&gt;4)-beta-D-glucosyl]n-1 + [(1-&gt;4)-beta-D-glucosyl]m + acceptor + H2O.</text>
        <dbReference type="EC" id="1.14.99.56"/>
    </reaction>
</comment>
<dbReference type="STRING" id="135208.A0A4Y9ZG36"/>
<keyword evidence="3" id="KW-0964">Secreted</keyword>
<evidence type="ECO:0000313" key="19">
    <source>
        <dbReference type="Proteomes" id="UP000298061"/>
    </source>
</evidence>
<evidence type="ECO:0000256" key="13">
    <source>
        <dbReference type="ARBA" id="ARBA00044502"/>
    </source>
</evidence>
<evidence type="ECO:0000256" key="14">
    <source>
        <dbReference type="ARBA" id="ARBA00045077"/>
    </source>
</evidence>
<keyword evidence="16" id="KW-0812">Transmembrane</keyword>